<keyword evidence="4" id="KW-0798">TonB box</keyword>
<comment type="caution">
    <text evidence="8">The sequence shown here is derived from an EMBL/GenBank/DDBJ whole genome shotgun (WGS) entry which is preliminary data.</text>
</comment>
<dbReference type="GO" id="GO:0009279">
    <property type="term" value="C:cell outer membrane"/>
    <property type="evidence" value="ECO:0007669"/>
    <property type="project" value="UniProtKB-SubCell"/>
</dbReference>
<comment type="similarity">
    <text evidence="4">Belongs to the TonB-dependent receptor family.</text>
</comment>
<feature type="domain" description="TonB-dependent receptor-like beta-barrel" evidence="6">
    <location>
        <begin position="496"/>
        <end position="1054"/>
    </location>
</feature>
<evidence type="ECO:0000256" key="5">
    <source>
        <dbReference type="SAM" id="SignalP"/>
    </source>
</evidence>
<keyword evidence="5" id="KW-0732">Signal</keyword>
<dbReference type="InterPro" id="IPR037066">
    <property type="entry name" value="Plug_dom_sf"/>
</dbReference>
<keyword evidence="2 4" id="KW-0472">Membrane</keyword>
<evidence type="ECO:0000256" key="4">
    <source>
        <dbReference type="RuleBase" id="RU003357"/>
    </source>
</evidence>
<dbReference type="PANTHER" id="PTHR47234:SF2">
    <property type="entry name" value="TONB-DEPENDENT RECEPTOR"/>
    <property type="match status" value="1"/>
</dbReference>
<keyword evidence="3" id="KW-0998">Cell outer membrane</keyword>
<keyword evidence="8" id="KW-0675">Receptor</keyword>
<dbReference type="PANTHER" id="PTHR47234">
    <property type="match status" value="1"/>
</dbReference>
<dbReference type="Proteomes" id="UP000561077">
    <property type="component" value="Unassembled WGS sequence"/>
</dbReference>
<dbReference type="InterPro" id="IPR036942">
    <property type="entry name" value="Beta-barrel_TonB_sf"/>
</dbReference>
<dbReference type="RefSeq" id="WP_182975420.1">
    <property type="nucleotide sequence ID" value="NZ_JABEQN010000031.1"/>
</dbReference>
<dbReference type="Gene3D" id="2.40.170.20">
    <property type="entry name" value="TonB-dependent receptor, beta-barrel domain"/>
    <property type="match status" value="1"/>
</dbReference>
<evidence type="ECO:0000313" key="10">
    <source>
        <dbReference type="Proteomes" id="UP000540490"/>
    </source>
</evidence>
<sequence>MGDRQIKQTTARAFRRKNSLLLAGVATAALILPAIREAHAADTTQSGKTKHKVAHTAKVHRAPVTTTGVRTVRATATTPVAATAPVPVPVKAQTLAQASTDTSGLSVDQEQIVVTGSRLAHKAINDIAPSYSVDAAQLSARGYTNLGTALLREDTAFSSPDNSMAGQQGSFGAGQFFASMLGMGSQRTLTLVNGHRFVSGASSSLFGAVAGSPVDMSTLPVSLVKRVERKTVGGAPAYGSDAIAGVVNYILDDDFQGVKLNAQGGFSQREDYGSAHIAFTAGHHFDHDRGGIVFNLEYTDTLPMTNAQRANSVGNGDDRMSYGQASAADNSPFKYVLRDGSRRYLEFTTTGMPLGIDSYPTLNGQPYASLTNAAGQPLIFSQDGRSLVPLTFKQANGDQLTGVNGNGFPINNYSNLITGQHRLNLTGLNHYQITDHLKLSLEEWYQQSDSFNTAAQGYYNTALFGNAMTGSTTDGTANGDLVLSTNNPFLTAGEQNTIKSALAAQGLPTDSFYMARANQDIGAGYFTTNNQMFRFVGTLAGDFNFAGRHFDWDVTPEYGKNISTTDQPQIVTQNYYNAINAVTAADGSIVCAPGYTSAGIATVNPTCSPLNVFGQGQASQDAANYVMARTRTKQINSQFDVLGEVKSTVVKLPAGDIRYAIGYEHRRESFNFNPGAYNLGQLQPDGSRDPWGASAVMTPVVGSYETHEAFGTLSVPLVNPSMQVPGVFNASIEADARYVHNSITGGFWTWTAGGAYSPVRDITFRGNYTRSLRAPAVTELFAPQGTVFDLGDDPCSSQFINTGPNPATRMANCEAAGVPATGFNSNIVNFTQKGVSGGNPHLRNEVADSFTGGFMFTPHFARGLELTADFNDIKLSNEITSLTLGQLMQACYDSATYPNQYCSTFSRGTDHQIQPGFQEGYYNIASRHVQALQAALHYTVSLRRFGLPDDAGLLQGSVNYTHYANNTRTLLGTTYQESGDLGTPNDRFTADLNYVRGPLFFQWQILYYGPSKYALNVSDTTYQHNKVAQWFTFNTTIEYTFAKHWTANFMMNNVFDGRPQYPYQISGSSYDRYMDAIIGRNFQVSLTAAF</sequence>
<reference evidence="10 11" key="1">
    <citation type="submission" date="2020-04" db="EMBL/GenBank/DDBJ databases">
        <title>Description of novel Gluconacetobacter.</title>
        <authorList>
            <person name="Sombolestani A."/>
        </authorList>
    </citation>
    <scope>NUCLEOTIDE SEQUENCE [LARGE SCALE GENOMIC DNA]</scope>
    <source>
        <strain evidence="9 10">LMG 1728</strain>
        <strain evidence="8 11">LMG 1731</strain>
    </source>
</reference>
<dbReference type="SUPFAM" id="SSF56935">
    <property type="entry name" value="Porins"/>
    <property type="match status" value="1"/>
</dbReference>
<name>A0A7W4NU96_9PROT</name>
<evidence type="ECO:0000313" key="9">
    <source>
        <dbReference type="EMBL" id="MBB2195531.1"/>
    </source>
</evidence>
<dbReference type="Pfam" id="PF07715">
    <property type="entry name" value="Plug"/>
    <property type="match status" value="1"/>
</dbReference>
<evidence type="ECO:0000313" key="11">
    <source>
        <dbReference type="Proteomes" id="UP000561077"/>
    </source>
</evidence>
<evidence type="ECO:0000256" key="2">
    <source>
        <dbReference type="ARBA" id="ARBA00023136"/>
    </source>
</evidence>
<dbReference type="EMBL" id="JABEQO010000031">
    <property type="protein sequence ID" value="MBB2166394.1"/>
    <property type="molecule type" value="Genomic_DNA"/>
</dbReference>
<organism evidence="8 11">
    <name type="scientific">Gluconacetobacter dulcium</name>
    <dbReference type="NCBI Taxonomy" id="2729096"/>
    <lineage>
        <taxon>Bacteria</taxon>
        <taxon>Pseudomonadati</taxon>
        <taxon>Pseudomonadota</taxon>
        <taxon>Alphaproteobacteria</taxon>
        <taxon>Acetobacterales</taxon>
        <taxon>Acetobacteraceae</taxon>
        <taxon>Gluconacetobacter</taxon>
    </lineage>
</organism>
<evidence type="ECO:0000313" key="8">
    <source>
        <dbReference type="EMBL" id="MBB2166394.1"/>
    </source>
</evidence>
<feature type="domain" description="TonB-dependent receptor plug" evidence="7">
    <location>
        <begin position="129"/>
        <end position="246"/>
    </location>
</feature>
<evidence type="ECO:0000256" key="1">
    <source>
        <dbReference type="ARBA" id="ARBA00004442"/>
    </source>
</evidence>
<dbReference type="Proteomes" id="UP000540490">
    <property type="component" value="Unassembled WGS sequence"/>
</dbReference>
<comment type="subcellular location">
    <subcellularLocation>
        <location evidence="1 4">Cell outer membrane</location>
    </subcellularLocation>
</comment>
<feature type="chain" id="PRO_5031415007" evidence="5">
    <location>
        <begin position="41"/>
        <end position="1090"/>
    </location>
</feature>
<keyword evidence="10" id="KW-1185">Reference proteome</keyword>
<dbReference type="InterPro" id="IPR012910">
    <property type="entry name" value="Plug_dom"/>
</dbReference>
<dbReference type="AlphaFoldDB" id="A0A7W4NU96"/>
<dbReference type="Pfam" id="PF00593">
    <property type="entry name" value="TonB_dep_Rec_b-barrel"/>
    <property type="match status" value="1"/>
</dbReference>
<evidence type="ECO:0000259" key="6">
    <source>
        <dbReference type="Pfam" id="PF00593"/>
    </source>
</evidence>
<evidence type="ECO:0000256" key="3">
    <source>
        <dbReference type="ARBA" id="ARBA00023237"/>
    </source>
</evidence>
<dbReference type="InterPro" id="IPR000531">
    <property type="entry name" value="Beta-barrel_TonB"/>
</dbReference>
<proteinExistence type="inferred from homology"/>
<evidence type="ECO:0000259" key="7">
    <source>
        <dbReference type="Pfam" id="PF07715"/>
    </source>
</evidence>
<dbReference type="Gene3D" id="2.170.130.10">
    <property type="entry name" value="TonB-dependent receptor, plug domain"/>
    <property type="match status" value="1"/>
</dbReference>
<gene>
    <name evidence="9" type="ORF">HLH25_18225</name>
    <name evidence="8" type="ORF">HLH26_18040</name>
</gene>
<dbReference type="EMBL" id="JABEQN010000031">
    <property type="protein sequence ID" value="MBB2195531.1"/>
    <property type="molecule type" value="Genomic_DNA"/>
</dbReference>
<accession>A0A7W4NU96</accession>
<protein>
    <submittedName>
        <fullName evidence="8">TonB-dependent receptor</fullName>
    </submittedName>
</protein>
<feature type="signal peptide" evidence="5">
    <location>
        <begin position="1"/>
        <end position="40"/>
    </location>
</feature>